<feature type="disulfide bond" evidence="6">
    <location>
        <begin position="646"/>
        <end position="655"/>
    </location>
</feature>
<evidence type="ECO:0000313" key="12">
    <source>
        <dbReference type="Proteomes" id="UP000440578"/>
    </source>
</evidence>
<dbReference type="InterPro" id="IPR000742">
    <property type="entry name" value="EGF"/>
</dbReference>
<dbReference type="InterPro" id="IPR011042">
    <property type="entry name" value="6-blade_b-propeller_TolB-like"/>
</dbReference>
<reference evidence="11 12" key="1">
    <citation type="submission" date="2019-07" db="EMBL/GenBank/DDBJ databases">
        <title>Draft genome assembly of a fouling barnacle, Amphibalanus amphitrite (Darwin, 1854): The first reference genome for Thecostraca.</title>
        <authorList>
            <person name="Kim W."/>
        </authorList>
    </citation>
    <scope>NUCLEOTIDE SEQUENCE [LARGE SCALE GENOMIC DNA]</scope>
    <source>
        <strain evidence="11">SNU_AA5</strain>
        <tissue evidence="11">Soma without cirri and trophi</tissue>
    </source>
</reference>
<keyword evidence="11" id="KW-0675">Receptor</keyword>
<keyword evidence="9" id="KW-0472">Membrane</keyword>
<dbReference type="InterPro" id="IPR013032">
    <property type="entry name" value="EGF-like_CS"/>
</dbReference>
<feature type="disulfide bond" evidence="6">
    <location>
        <begin position="688"/>
        <end position="697"/>
    </location>
</feature>
<dbReference type="PANTHER" id="PTHR24033">
    <property type="entry name" value="EGF-LIKE DOMAIN-CONTAINING PROTEIN"/>
    <property type="match status" value="1"/>
</dbReference>
<dbReference type="SMART" id="SM00135">
    <property type="entry name" value="LY"/>
    <property type="match status" value="3"/>
</dbReference>
<dbReference type="Pfam" id="PF07974">
    <property type="entry name" value="EGF_2"/>
    <property type="match status" value="1"/>
</dbReference>
<evidence type="ECO:0000256" key="6">
    <source>
        <dbReference type="PROSITE-ProRule" id="PRU00076"/>
    </source>
</evidence>
<dbReference type="Pfam" id="PF00008">
    <property type="entry name" value="EGF"/>
    <property type="match status" value="1"/>
</dbReference>
<name>A0A6A4VZ99_AMPAM</name>
<feature type="region of interest" description="Disordered" evidence="8">
    <location>
        <begin position="279"/>
        <end position="334"/>
    </location>
</feature>
<keyword evidence="3" id="KW-0677">Repeat</keyword>
<dbReference type="InterPro" id="IPR001881">
    <property type="entry name" value="EGF-like_Ca-bd_dom"/>
</dbReference>
<dbReference type="Pfam" id="PF12661">
    <property type="entry name" value="hEGF"/>
    <property type="match status" value="2"/>
</dbReference>
<dbReference type="SMART" id="SM00181">
    <property type="entry name" value="EGF"/>
    <property type="match status" value="9"/>
</dbReference>
<feature type="disulfide bond" evidence="6">
    <location>
        <begin position="426"/>
        <end position="436"/>
    </location>
</feature>
<dbReference type="InterPro" id="IPR000033">
    <property type="entry name" value="LDLR_classB_rpt"/>
</dbReference>
<dbReference type="OrthoDB" id="21182at2759"/>
<keyword evidence="9" id="KW-0812">Transmembrane</keyword>
<dbReference type="SUPFAM" id="SSF63825">
    <property type="entry name" value="YWTD domain"/>
    <property type="match status" value="1"/>
</dbReference>
<keyword evidence="9" id="KW-1133">Transmembrane helix</keyword>
<keyword evidence="4 6" id="KW-1015">Disulfide bond</keyword>
<comment type="caution">
    <text evidence="11">The sequence shown here is derived from an EMBL/GenBank/DDBJ whole genome shotgun (WGS) entry which is preliminary data.</text>
</comment>
<accession>A0A6A4VZ99</accession>
<feature type="domain" description="EGF-like" evidence="10">
    <location>
        <begin position="621"/>
        <end position="656"/>
    </location>
</feature>
<proteinExistence type="predicted"/>
<dbReference type="PANTHER" id="PTHR24033:SF232">
    <property type="entry name" value="LAMININ SUBUNIT GAMMA-2-RELATED"/>
    <property type="match status" value="1"/>
</dbReference>
<feature type="domain" description="EGF-like" evidence="10">
    <location>
        <begin position="422"/>
        <end position="460"/>
    </location>
</feature>
<feature type="disulfide bond" evidence="6">
    <location>
        <begin position="729"/>
        <end position="738"/>
    </location>
</feature>
<feature type="domain" description="EGF-like" evidence="10">
    <location>
        <begin position="699"/>
        <end position="739"/>
    </location>
</feature>
<organism evidence="11 12">
    <name type="scientific">Amphibalanus amphitrite</name>
    <name type="common">Striped barnacle</name>
    <name type="synonym">Balanus amphitrite</name>
    <dbReference type="NCBI Taxonomy" id="1232801"/>
    <lineage>
        <taxon>Eukaryota</taxon>
        <taxon>Metazoa</taxon>
        <taxon>Ecdysozoa</taxon>
        <taxon>Arthropoda</taxon>
        <taxon>Crustacea</taxon>
        <taxon>Multicrustacea</taxon>
        <taxon>Cirripedia</taxon>
        <taxon>Thoracica</taxon>
        <taxon>Thoracicalcarea</taxon>
        <taxon>Balanomorpha</taxon>
        <taxon>Balanoidea</taxon>
        <taxon>Balanidae</taxon>
        <taxon>Amphibalaninae</taxon>
        <taxon>Amphibalanus</taxon>
    </lineage>
</organism>
<gene>
    <name evidence="11" type="primary">LRP1_3</name>
    <name evidence="11" type="ORF">FJT64_027218</name>
</gene>
<dbReference type="SUPFAM" id="SSF57196">
    <property type="entry name" value="EGF/Laminin"/>
    <property type="match status" value="5"/>
</dbReference>
<dbReference type="FunFam" id="2.10.25.10:FF:000012">
    <property type="entry name" value="Delta-like protein"/>
    <property type="match status" value="1"/>
</dbReference>
<feature type="domain" description="EGF-like" evidence="10">
    <location>
        <begin position="462"/>
        <end position="499"/>
    </location>
</feature>
<feature type="disulfide bond" evidence="6">
    <location>
        <begin position="489"/>
        <end position="498"/>
    </location>
</feature>
<dbReference type="GO" id="GO:0050769">
    <property type="term" value="P:positive regulation of neurogenesis"/>
    <property type="evidence" value="ECO:0007669"/>
    <property type="project" value="UniProtKB-ARBA"/>
</dbReference>
<keyword evidence="2" id="KW-0732">Signal</keyword>
<feature type="disulfide bond" evidence="6">
    <location>
        <begin position="450"/>
        <end position="459"/>
    </location>
</feature>
<feature type="transmembrane region" description="Helical" evidence="9">
    <location>
        <begin position="758"/>
        <end position="781"/>
    </location>
</feature>
<evidence type="ECO:0000256" key="4">
    <source>
        <dbReference type="ARBA" id="ARBA00023157"/>
    </source>
</evidence>
<evidence type="ECO:0000259" key="10">
    <source>
        <dbReference type="PROSITE" id="PS50026"/>
    </source>
</evidence>
<dbReference type="Proteomes" id="UP000440578">
    <property type="component" value="Unassembled WGS sequence"/>
</dbReference>
<sequence length="887" mass="94506">MGSRGEPAHLMVAADSELRRLDPYKRLSAEAGPHVTGAALPTDRIQSVDVYYSEETPVIFWTNDERHTVTRYTPPVHSRAKRQTTETVLRDLVRPLGLAVDWISRHLYVVDAGAPRILLASFDGRQVATVVKSGLQEPCDVAVEPAIRRFYWSDRGVNAAIETAALDGSDRRRLVSSRLRWPCGVTVDHAAGRLYWSDPKLATVETVRLDGSDRAIVRQFDKHEGRPYMLDVFEDLLYFTTFPLPGVGRINKFGQGNVTRLAEGIRAASDLVIIQASKQSRNADDDAVSNEVTPGRLPGAPAPGAPPPVPGALPGPVTGVPGVEQREEETNDVTSPCVAGSCGPNELCVAASNKRRVCVCVDGTERVQGGDGRGGAGQCVAVARQPVLPCNLQCGEHGYCQHGPRGPQCICTSPLFTGAQCERDRCAGYCANKGHCYQNLLEASQLACNCLVGWTGDRCETPVSPCADGLACLNGGTCSRPAGRDTCICPHGFTGRLCEQCEDHECHGNSTCHRDPTTAVAECQCAPGLSGPHCETGDCSAQPCAHGKCVMVDGTPTCTYDGDSAGAACHSEQLGDYCLHGGTCQTTAAGPQCSCSARFGGKRVRDRPVYVFTRLCERRLHQLPASLLCLNGGTCEDTDRHSVCRCPSGYSGAHCEVSPDSAGGGCRTGLCLHGATCEVTPAGAVCHCLTGWGGDRCERPKSCKHYCFNGGTCQLAPSAGEGKMPTCYCPAGYVGLRCATRAPGWRAGAADDHSSGSVVTGAAVAVALVLLILAIVAAVVWRKRHGKPFTHTRMRSDKLEVDNPMYLRDLEAREAADDADEEVEDAVFSLEEKPTNFSNPVYESTYPERDGAAASSEKTNLLPAENGRPSLTFSGAAPTDPLHDTDA</sequence>
<evidence type="ECO:0000256" key="8">
    <source>
        <dbReference type="SAM" id="MobiDB-lite"/>
    </source>
</evidence>
<feature type="disulfide bond" evidence="6">
    <location>
        <begin position="506"/>
        <end position="523"/>
    </location>
</feature>
<dbReference type="SMART" id="SM00179">
    <property type="entry name" value="EGF_CA"/>
    <property type="match status" value="3"/>
</dbReference>
<keyword evidence="1 6" id="KW-0245">EGF-like domain</keyword>
<dbReference type="PROSITE" id="PS01186">
    <property type="entry name" value="EGF_2"/>
    <property type="match status" value="4"/>
</dbReference>
<protein>
    <submittedName>
        <fullName evidence="11">Low-density lipoprotein receptor-related protein 1</fullName>
    </submittedName>
</protein>
<evidence type="ECO:0000256" key="5">
    <source>
        <dbReference type="ARBA" id="ARBA00023180"/>
    </source>
</evidence>
<dbReference type="PROSITE" id="PS50026">
    <property type="entry name" value="EGF_3"/>
    <property type="match status" value="7"/>
</dbReference>
<dbReference type="GO" id="GO:0048056">
    <property type="term" value="P:R3/R4 cell differentiation"/>
    <property type="evidence" value="ECO:0007669"/>
    <property type="project" value="UniProtKB-ARBA"/>
</dbReference>
<dbReference type="InterPro" id="IPR051830">
    <property type="entry name" value="NOTCH_homolog"/>
</dbReference>
<feature type="disulfide bond" evidence="6">
    <location>
        <begin position="703"/>
        <end position="713"/>
    </location>
</feature>
<keyword evidence="11" id="KW-0449">Lipoprotein</keyword>
<feature type="compositionally biased region" description="Low complexity" evidence="8">
    <location>
        <begin position="314"/>
        <end position="323"/>
    </location>
</feature>
<evidence type="ECO:0000256" key="3">
    <source>
        <dbReference type="ARBA" id="ARBA00022737"/>
    </source>
</evidence>
<dbReference type="Gene3D" id="2.120.10.30">
    <property type="entry name" value="TolB, C-terminal domain"/>
    <property type="match status" value="1"/>
</dbReference>
<keyword evidence="5" id="KW-0325">Glycoprotein</keyword>
<dbReference type="InterPro" id="IPR013111">
    <property type="entry name" value="EGF_extracell"/>
</dbReference>
<feature type="disulfide bond" evidence="6">
    <location>
        <begin position="525"/>
        <end position="534"/>
    </location>
</feature>
<evidence type="ECO:0000313" key="11">
    <source>
        <dbReference type="EMBL" id="KAF0300266.1"/>
    </source>
</evidence>
<dbReference type="GO" id="GO:0016318">
    <property type="term" value="P:ommatidial rotation"/>
    <property type="evidence" value="ECO:0007669"/>
    <property type="project" value="UniProtKB-ARBA"/>
</dbReference>
<dbReference type="CDD" id="cd00054">
    <property type="entry name" value="EGF_CA"/>
    <property type="match status" value="3"/>
</dbReference>
<dbReference type="EMBL" id="VIIS01001275">
    <property type="protein sequence ID" value="KAF0300266.1"/>
    <property type="molecule type" value="Genomic_DNA"/>
</dbReference>
<dbReference type="GO" id="GO:0005509">
    <property type="term" value="F:calcium ion binding"/>
    <property type="evidence" value="ECO:0007669"/>
    <property type="project" value="InterPro"/>
</dbReference>
<feature type="domain" description="EGF-like" evidence="10">
    <location>
        <begin position="500"/>
        <end position="535"/>
    </location>
</feature>
<dbReference type="Gene3D" id="2.10.25.10">
    <property type="entry name" value="Laminin"/>
    <property type="match status" value="6"/>
</dbReference>
<evidence type="ECO:0000256" key="2">
    <source>
        <dbReference type="ARBA" id="ARBA00022729"/>
    </source>
</evidence>
<dbReference type="Pfam" id="PF00058">
    <property type="entry name" value="Ldl_recept_b"/>
    <property type="match status" value="1"/>
</dbReference>
<dbReference type="PROSITE" id="PS00022">
    <property type="entry name" value="EGF_1"/>
    <property type="match status" value="6"/>
</dbReference>
<feature type="compositionally biased region" description="Pro residues" evidence="8">
    <location>
        <begin position="300"/>
        <end position="313"/>
    </location>
</feature>
<keyword evidence="12" id="KW-1185">Reference proteome</keyword>
<evidence type="ECO:0000256" key="9">
    <source>
        <dbReference type="SAM" id="Phobius"/>
    </source>
</evidence>
<evidence type="ECO:0000256" key="1">
    <source>
        <dbReference type="ARBA" id="ARBA00022536"/>
    </source>
</evidence>
<feature type="domain" description="EGF-like" evidence="10">
    <location>
        <begin position="662"/>
        <end position="698"/>
    </location>
</feature>
<feature type="domain" description="EGF-like" evidence="10">
    <location>
        <begin position="565"/>
        <end position="605"/>
    </location>
</feature>
<dbReference type="FunFam" id="2.120.10.30:FF:000241">
    <property type="entry name" value="Low-density lipoprotein receptor-related protein 6"/>
    <property type="match status" value="1"/>
</dbReference>
<dbReference type="PROSITE" id="PS51120">
    <property type="entry name" value="LDLRB"/>
    <property type="match status" value="1"/>
</dbReference>
<feature type="repeat" description="LDL-receptor class B" evidence="7">
    <location>
        <begin position="148"/>
        <end position="191"/>
    </location>
</feature>
<dbReference type="AlphaFoldDB" id="A0A6A4VZ99"/>
<evidence type="ECO:0000256" key="7">
    <source>
        <dbReference type="PROSITE-ProRule" id="PRU00461"/>
    </source>
</evidence>
<feature type="region of interest" description="Disordered" evidence="8">
    <location>
        <begin position="814"/>
        <end position="887"/>
    </location>
</feature>
<comment type="caution">
    <text evidence="6">Lacks conserved residue(s) required for the propagation of feature annotation.</text>
</comment>